<comment type="similarity">
    <text evidence="1">Belongs to the short-chain dehydrogenases/reductases (SDR) family.</text>
</comment>
<evidence type="ECO:0000313" key="3">
    <source>
        <dbReference type="EMBL" id="KMV16299.1"/>
    </source>
</evidence>
<dbReference type="InterPro" id="IPR051019">
    <property type="entry name" value="VLCFA-Steroid_DH"/>
</dbReference>
<evidence type="ECO:0000313" key="4">
    <source>
        <dbReference type="Proteomes" id="UP000037594"/>
    </source>
</evidence>
<accession>A0A0J8WTI7</accession>
<dbReference type="Gene3D" id="3.40.50.720">
    <property type="entry name" value="NAD(P)-binding Rossmann-like Domain"/>
    <property type="match status" value="1"/>
</dbReference>
<evidence type="ECO:0000256" key="1">
    <source>
        <dbReference type="ARBA" id="ARBA00006484"/>
    </source>
</evidence>
<organism evidence="3 4">
    <name type="scientific">Mycolicibacterium conceptionense</name>
    <dbReference type="NCBI Taxonomy" id="451644"/>
    <lineage>
        <taxon>Bacteria</taxon>
        <taxon>Bacillati</taxon>
        <taxon>Actinomycetota</taxon>
        <taxon>Actinomycetes</taxon>
        <taxon>Mycobacteriales</taxon>
        <taxon>Mycobacteriaceae</taxon>
        <taxon>Mycolicibacterium</taxon>
    </lineage>
</organism>
<sequence length="264" mass="28272">MTDLAKYGPWAVIAGGSEGVGAEFARQLAEAGFNLVLIARKPGPLSDTADRCRELGVEVRGISVDLLDPRSVSRIAQDTADLEVGLLIYNAGASTCNELFLDTNLAEFQKVTDLNVTRMLELVQHYGRLMADRGRGGIMIVGSLSGYMGSWRHSIYAGAKAFSRMFAESLWLELRERNVDVLELVLGVTRTPAMERVGLNFNAPGILVNEPAEVAAEGLAHLADGPVWVAGGNADSAEANSAPDRARVVLETHRAIAALIEGAR</sequence>
<protein>
    <submittedName>
        <fullName evidence="3">Short-chain dehydrogenase</fullName>
    </submittedName>
</protein>
<gene>
    <name evidence="3" type="ORF">ACT17_21435</name>
</gene>
<dbReference type="PRINTS" id="PR00081">
    <property type="entry name" value="GDHRDH"/>
</dbReference>
<dbReference type="OrthoDB" id="9797538at2"/>
<dbReference type="PANTHER" id="PTHR43899">
    <property type="entry name" value="RH59310P"/>
    <property type="match status" value="1"/>
</dbReference>
<dbReference type="AlphaFoldDB" id="A0A0J8WTI7"/>
<name>A0A0J8WTI7_9MYCO</name>
<proteinExistence type="inferred from homology"/>
<dbReference type="EMBL" id="LFOD01000022">
    <property type="protein sequence ID" value="KMV16299.1"/>
    <property type="molecule type" value="Genomic_DNA"/>
</dbReference>
<comment type="caution">
    <text evidence="3">The sequence shown here is derived from an EMBL/GenBank/DDBJ whole genome shotgun (WGS) entry which is preliminary data.</text>
</comment>
<dbReference type="SUPFAM" id="SSF51735">
    <property type="entry name" value="NAD(P)-binding Rossmann-fold domains"/>
    <property type="match status" value="1"/>
</dbReference>
<dbReference type="GO" id="GO:0016491">
    <property type="term" value="F:oxidoreductase activity"/>
    <property type="evidence" value="ECO:0007669"/>
    <property type="project" value="UniProtKB-KW"/>
</dbReference>
<reference evidence="3 4" key="1">
    <citation type="submission" date="2015-06" db="EMBL/GenBank/DDBJ databases">
        <title>Genome sequence of Mycobacterium conceptionense strain MLE.</title>
        <authorList>
            <person name="Greninger A.L."/>
            <person name="Cunningham G."/>
            <person name="Chiu C.Y."/>
            <person name="Miller S."/>
        </authorList>
    </citation>
    <scope>NUCLEOTIDE SEQUENCE [LARGE SCALE GENOMIC DNA]</scope>
    <source>
        <strain evidence="3 4">MLE</strain>
    </source>
</reference>
<dbReference type="Proteomes" id="UP000037594">
    <property type="component" value="Unassembled WGS sequence"/>
</dbReference>
<evidence type="ECO:0000256" key="2">
    <source>
        <dbReference type="ARBA" id="ARBA00023002"/>
    </source>
</evidence>
<dbReference type="PANTHER" id="PTHR43899:SF13">
    <property type="entry name" value="RH59310P"/>
    <property type="match status" value="1"/>
</dbReference>
<dbReference type="RefSeq" id="WP_019344022.1">
    <property type="nucleotide sequence ID" value="NZ_AGSZ01000105.1"/>
</dbReference>
<dbReference type="PATRIC" id="fig|451644.5.peg.4431"/>
<keyword evidence="2" id="KW-0560">Oxidoreductase</keyword>
<dbReference type="InterPro" id="IPR002347">
    <property type="entry name" value="SDR_fam"/>
</dbReference>
<dbReference type="Pfam" id="PF00106">
    <property type="entry name" value="adh_short"/>
    <property type="match status" value="1"/>
</dbReference>
<dbReference type="InterPro" id="IPR036291">
    <property type="entry name" value="NAD(P)-bd_dom_sf"/>
</dbReference>